<keyword evidence="20" id="KW-1185">Reference proteome</keyword>
<dbReference type="Pfam" id="PF07686">
    <property type="entry name" value="V-set"/>
    <property type="match status" value="1"/>
</dbReference>
<comment type="subcellular location">
    <subcellularLocation>
        <location evidence="1">Cell membrane</location>
        <topology evidence="1">Single-pass type I membrane protein</topology>
    </subcellularLocation>
</comment>
<organism evidence="19 20">
    <name type="scientific">Oryctolagus cuniculus</name>
    <name type="common">Rabbit</name>
    <dbReference type="NCBI Taxonomy" id="9986"/>
    <lineage>
        <taxon>Eukaryota</taxon>
        <taxon>Metazoa</taxon>
        <taxon>Chordata</taxon>
        <taxon>Craniata</taxon>
        <taxon>Vertebrata</taxon>
        <taxon>Euteleostomi</taxon>
        <taxon>Mammalia</taxon>
        <taxon>Eutheria</taxon>
        <taxon>Euarchontoglires</taxon>
        <taxon>Glires</taxon>
        <taxon>Lagomorpha</taxon>
        <taxon>Leporidae</taxon>
        <taxon>Oryctolagus</taxon>
    </lineage>
</organism>
<evidence type="ECO:0000256" key="12">
    <source>
        <dbReference type="ARBA" id="ARBA00023180"/>
    </source>
</evidence>
<evidence type="ECO:0000256" key="9">
    <source>
        <dbReference type="ARBA" id="ARBA00023136"/>
    </source>
</evidence>
<dbReference type="GO" id="GO:0045065">
    <property type="term" value="P:cytotoxic T cell differentiation"/>
    <property type="evidence" value="ECO:0007669"/>
    <property type="project" value="TreeGrafter"/>
</dbReference>
<evidence type="ECO:0000256" key="4">
    <source>
        <dbReference type="ARBA" id="ARBA00022692"/>
    </source>
</evidence>
<keyword evidence="4 16" id="KW-0812">Transmembrane</keyword>
<dbReference type="PROSITE" id="PS50835">
    <property type="entry name" value="IG_LIKE"/>
    <property type="match status" value="1"/>
</dbReference>
<keyword evidence="10" id="KW-0564">Palmitate</keyword>
<dbReference type="InterPro" id="IPR003599">
    <property type="entry name" value="Ig_sub"/>
</dbReference>
<dbReference type="GO" id="GO:0007166">
    <property type="term" value="P:cell surface receptor signaling pathway"/>
    <property type="evidence" value="ECO:0007669"/>
    <property type="project" value="TreeGrafter"/>
</dbReference>
<evidence type="ECO:0000256" key="1">
    <source>
        <dbReference type="ARBA" id="ARBA00004251"/>
    </source>
</evidence>
<proteinExistence type="predicted"/>
<keyword evidence="13" id="KW-0449">Lipoprotein</keyword>
<dbReference type="Gene3D" id="2.60.40.10">
    <property type="entry name" value="Immunoglobulins"/>
    <property type="match status" value="1"/>
</dbReference>
<dbReference type="GO" id="GO:0009897">
    <property type="term" value="C:external side of plasma membrane"/>
    <property type="evidence" value="ECO:0007669"/>
    <property type="project" value="TreeGrafter"/>
</dbReference>
<dbReference type="InterPro" id="IPR036179">
    <property type="entry name" value="Ig-like_dom_sf"/>
</dbReference>
<feature type="signal peptide" evidence="17">
    <location>
        <begin position="1"/>
        <end position="23"/>
    </location>
</feature>
<evidence type="ECO:0000259" key="18">
    <source>
        <dbReference type="PROSITE" id="PS50835"/>
    </source>
</evidence>
<evidence type="ECO:0000256" key="3">
    <source>
        <dbReference type="ARBA" id="ARBA00022475"/>
    </source>
</evidence>
<name>G1SX34_RABIT</name>
<evidence type="ECO:0000256" key="6">
    <source>
        <dbReference type="ARBA" id="ARBA00022859"/>
    </source>
</evidence>
<evidence type="ECO:0000256" key="7">
    <source>
        <dbReference type="ARBA" id="ARBA00022989"/>
    </source>
</evidence>
<evidence type="ECO:0000256" key="13">
    <source>
        <dbReference type="ARBA" id="ARBA00023288"/>
    </source>
</evidence>
<dbReference type="InterPro" id="IPR013106">
    <property type="entry name" value="Ig_V-set"/>
</dbReference>
<dbReference type="HOGENOM" id="CLU_085753_0_0_1"/>
<evidence type="ECO:0000256" key="11">
    <source>
        <dbReference type="ARBA" id="ARBA00023157"/>
    </source>
</evidence>
<dbReference type="Proteomes" id="UP000001811">
    <property type="component" value="Chromosome 2"/>
</dbReference>
<feature type="domain" description="Ig-like" evidence="18">
    <location>
        <begin position="11"/>
        <end position="125"/>
    </location>
</feature>
<dbReference type="GeneTree" id="ENSGT00940000156588"/>
<evidence type="ECO:0000313" key="19">
    <source>
        <dbReference type="Ensembl" id="ENSOCUP00000008088.4"/>
    </source>
</evidence>
<evidence type="ECO:0000256" key="2">
    <source>
        <dbReference type="ARBA" id="ARBA00021525"/>
    </source>
</evidence>
<dbReference type="SMART" id="SM00409">
    <property type="entry name" value="IG"/>
    <property type="match status" value="1"/>
</dbReference>
<dbReference type="SMART" id="SM00406">
    <property type="entry name" value="IGv"/>
    <property type="match status" value="1"/>
</dbReference>
<evidence type="ECO:0000256" key="16">
    <source>
        <dbReference type="SAM" id="Phobius"/>
    </source>
</evidence>
<keyword evidence="11" id="KW-1015">Disulfide bond</keyword>
<keyword evidence="5 17" id="KW-0732">Signal</keyword>
<evidence type="ECO:0000256" key="10">
    <source>
        <dbReference type="ARBA" id="ARBA00023139"/>
    </source>
</evidence>
<evidence type="ECO:0000256" key="17">
    <source>
        <dbReference type="SAM" id="SignalP"/>
    </source>
</evidence>
<dbReference type="PANTHER" id="PTHR10441">
    <property type="entry name" value="CD8 ALPHA CHAIN"/>
    <property type="match status" value="1"/>
</dbReference>
<evidence type="ECO:0000256" key="14">
    <source>
        <dbReference type="ARBA" id="ARBA00023319"/>
    </source>
</evidence>
<dbReference type="InterPro" id="IPR013783">
    <property type="entry name" value="Ig-like_fold"/>
</dbReference>
<reference evidence="19" key="2">
    <citation type="submission" date="2025-08" db="UniProtKB">
        <authorList>
            <consortium name="Ensembl"/>
        </authorList>
    </citation>
    <scope>IDENTIFICATION</scope>
    <source>
        <strain evidence="19">Thorbecke</strain>
    </source>
</reference>
<keyword evidence="7 16" id="KW-1133">Transmembrane helix</keyword>
<keyword evidence="8" id="KW-1064">Adaptive immunity</keyword>
<reference evidence="19 20" key="1">
    <citation type="journal article" date="2011" name="Nature">
        <title>A high-resolution map of human evolutionary constraint using 29 mammals.</title>
        <authorList>
            <person name="Lindblad-Toh K."/>
            <person name="Garber M."/>
            <person name="Zuk O."/>
            <person name="Lin M.F."/>
            <person name="Parker B.J."/>
            <person name="Washietl S."/>
            <person name="Kheradpour P."/>
            <person name="Ernst J."/>
            <person name="Jordan G."/>
            <person name="Mauceli E."/>
            <person name="Ward L.D."/>
            <person name="Lowe C.B."/>
            <person name="Holloway A.K."/>
            <person name="Clamp M."/>
            <person name="Gnerre S."/>
            <person name="Alfoldi J."/>
            <person name="Beal K."/>
            <person name="Chang J."/>
            <person name="Clawson H."/>
            <person name="Cuff J."/>
            <person name="Di Palma F."/>
            <person name="Fitzgerald S."/>
            <person name="Flicek P."/>
            <person name="Guttman M."/>
            <person name="Hubisz M.J."/>
            <person name="Jaffe D.B."/>
            <person name="Jungreis I."/>
            <person name="Kent W.J."/>
            <person name="Kostka D."/>
            <person name="Lara M."/>
            <person name="Martins A.L."/>
            <person name="Massingham T."/>
            <person name="Moltke I."/>
            <person name="Raney B.J."/>
            <person name="Rasmussen M.D."/>
            <person name="Robinson J."/>
            <person name="Stark A."/>
            <person name="Vilella A.J."/>
            <person name="Wen J."/>
            <person name="Xie X."/>
            <person name="Zody M.C."/>
            <person name="Baldwin J."/>
            <person name="Bloom T."/>
            <person name="Chin C.W."/>
            <person name="Heiman D."/>
            <person name="Nicol R."/>
            <person name="Nusbaum C."/>
            <person name="Young S."/>
            <person name="Wilkinson J."/>
            <person name="Worley K.C."/>
            <person name="Kovar C.L."/>
            <person name="Muzny D.M."/>
            <person name="Gibbs R.A."/>
            <person name="Cree A."/>
            <person name="Dihn H.H."/>
            <person name="Fowler G."/>
            <person name="Jhangiani S."/>
            <person name="Joshi V."/>
            <person name="Lee S."/>
            <person name="Lewis L.R."/>
            <person name="Nazareth L.V."/>
            <person name="Okwuonu G."/>
            <person name="Santibanez J."/>
            <person name="Warren W.C."/>
            <person name="Mardis E.R."/>
            <person name="Weinstock G.M."/>
            <person name="Wilson R.K."/>
            <person name="Delehaunty K."/>
            <person name="Dooling D."/>
            <person name="Fronik C."/>
            <person name="Fulton L."/>
            <person name="Fulton B."/>
            <person name="Graves T."/>
            <person name="Minx P."/>
            <person name="Sodergren E."/>
            <person name="Birney E."/>
            <person name="Margulies E.H."/>
            <person name="Herrero J."/>
            <person name="Green E.D."/>
            <person name="Haussler D."/>
            <person name="Siepel A."/>
            <person name="Goldman N."/>
            <person name="Pollard K.S."/>
            <person name="Pedersen J.S."/>
            <person name="Lander E.S."/>
            <person name="Kellis M."/>
        </authorList>
    </citation>
    <scope>NUCLEOTIDE SEQUENCE [LARGE SCALE GENOMIC DNA]</scope>
    <source>
        <strain evidence="19 20">Thorbecke inbred</strain>
    </source>
</reference>
<evidence type="ECO:0000256" key="5">
    <source>
        <dbReference type="ARBA" id="ARBA00022729"/>
    </source>
</evidence>
<keyword evidence="14" id="KW-0393">Immunoglobulin domain</keyword>
<feature type="transmembrane region" description="Helical" evidence="16">
    <location>
        <begin position="182"/>
        <end position="205"/>
    </location>
</feature>
<dbReference type="EMBL" id="AAGW02007299">
    <property type="status" value="NOT_ANNOTATED_CDS"/>
    <property type="molecule type" value="Genomic_DNA"/>
</dbReference>
<evidence type="ECO:0000256" key="15">
    <source>
        <dbReference type="SAM" id="MobiDB-lite"/>
    </source>
</evidence>
<dbReference type="PANTHER" id="PTHR10441:SF2">
    <property type="entry name" value="T-CELL SURFACE GLYCOPROTEIN CD8 ALPHA CHAIN"/>
    <property type="match status" value="1"/>
</dbReference>
<accession>G1SX34</accession>
<dbReference type="InterPro" id="IPR007110">
    <property type="entry name" value="Ig-like_dom"/>
</dbReference>
<evidence type="ECO:0000313" key="20">
    <source>
        <dbReference type="Proteomes" id="UP000001811"/>
    </source>
</evidence>
<protein>
    <recommendedName>
        <fullName evidence="2">T-cell surface glycoprotein CD8 alpha chain</fullName>
    </recommendedName>
</protein>
<dbReference type="Ensembl" id="ENSOCUT00000009376.4">
    <property type="protein sequence ID" value="ENSOCUP00000008088.4"/>
    <property type="gene ID" value="ENSOCUG00000029173.2"/>
</dbReference>
<dbReference type="SUPFAM" id="SSF48726">
    <property type="entry name" value="Immunoglobulin"/>
    <property type="match status" value="1"/>
</dbReference>
<dbReference type="GO" id="GO:0002456">
    <property type="term" value="P:T cell mediated immunity"/>
    <property type="evidence" value="ECO:0007669"/>
    <property type="project" value="TreeGrafter"/>
</dbReference>
<dbReference type="InterPro" id="IPR015468">
    <property type="entry name" value="CD8_asu"/>
</dbReference>
<feature type="region of interest" description="Disordered" evidence="15">
    <location>
        <begin position="251"/>
        <end position="273"/>
    </location>
</feature>
<feature type="compositionally biased region" description="Low complexity" evidence="15">
    <location>
        <begin position="139"/>
        <end position="156"/>
    </location>
</feature>
<feature type="chain" id="PRO_5023836475" description="T-cell surface glycoprotein CD8 alpha chain" evidence="17">
    <location>
        <begin position="24"/>
        <end position="273"/>
    </location>
</feature>
<dbReference type="AlphaFoldDB" id="G1SX34"/>
<reference evidence="19" key="3">
    <citation type="submission" date="2025-09" db="UniProtKB">
        <authorList>
            <consortium name="Ensembl"/>
        </authorList>
    </citation>
    <scope>IDENTIFICATION</scope>
    <source>
        <strain evidence="19">Thorbecke</strain>
    </source>
</reference>
<keyword evidence="9 16" id="KW-0472">Membrane</keyword>
<keyword evidence="12" id="KW-0325">Glycoprotein</keyword>
<sequence length="273" mass="29159">MASSATALLLPLTLLLHFAAAFGQSQIRMKPKEVTAILDKPVTLICEVLLSDLGDSCSWVFQRSAAASPTFLLYLSKTRNQVDSPLNSGKRVQEKVFSLTLHHFREEDQGYYFCVVVGSLSLHFSPSVPVFLPAKPTTMPAPRRPSAAPTTAPQPRSLRPEVCRPSGGAAVDSRGLDLTCDIYIWAPLAGACTVLLLSLVITVICNHSKSWGAGAEASARLLPSPARSRRRLSGARVEIWGGFPELPGGPKGGPVCTPLPTLREGFGSRSPGS</sequence>
<feature type="region of interest" description="Disordered" evidence="15">
    <location>
        <begin position="139"/>
        <end position="169"/>
    </location>
</feature>
<keyword evidence="6" id="KW-0391">Immunity</keyword>
<dbReference type="Bgee" id="ENSOCUG00000029173">
    <property type="expression patterns" value="Expressed in blood and 8 other cell types or tissues"/>
</dbReference>
<evidence type="ECO:0000256" key="8">
    <source>
        <dbReference type="ARBA" id="ARBA00023130"/>
    </source>
</evidence>
<keyword evidence="3" id="KW-1003">Cell membrane</keyword>